<feature type="region of interest" description="Disordered" evidence="1">
    <location>
        <begin position="1"/>
        <end position="24"/>
    </location>
</feature>
<evidence type="ECO:0000313" key="2">
    <source>
        <dbReference type="EMBL" id="CAH1396132.1"/>
    </source>
</evidence>
<keyword evidence="3" id="KW-1185">Reference proteome</keyword>
<dbReference type="Proteomes" id="UP001152798">
    <property type="component" value="Chromosome 3"/>
</dbReference>
<accession>A0A9P0MM56</accession>
<gene>
    <name evidence="2" type="ORF">NEZAVI_LOCUS6257</name>
</gene>
<sequence length="160" mass="17576">MTDIGDDLVPLRKGPRRPGDARRRPFIETLAKDRSPFGHTSTPAHHLNDGQIASSIIICPPNRLSGKIDAKSSTSRPQRCDLWTNSTRSGLDLSLTNWTQQAQSSPIQTRHTESAKSFVCIATEYQPLYICDSGIASNAPISSVSDIITLRSIAFCVLQR</sequence>
<name>A0A9P0MM56_NEZVI</name>
<reference evidence="2" key="1">
    <citation type="submission" date="2022-01" db="EMBL/GenBank/DDBJ databases">
        <authorList>
            <person name="King R."/>
        </authorList>
    </citation>
    <scope>NUCLEOTIDE SEQUENCE</scope>
</reference>
<evidence type="ECO:0000256" key="1">
    <source>
        <dbReference type="SAM" id="MobiDB-lite"/>
    </source>
</evidence>
<organism evidence="2 3">
    <name type="scientific">Nezara viridula</name>
    <name type="common">Southern green stink bug</name>
    <name type="synonym">Cimex viridulus</name>
    <dbReference type="NCBI Taxonomy" id="85310"/>
    <lineage>
        <taxon>Eukaryota</taxon>
        <taxon>Metazoa</taxon>
        <taxon>Ecdysozoa</taxon>
        <taxon>Arthropoda</taxon>
        <taxon>Hexapoda</taxon>
        <taxon>Insecta</taxon>
        <taxon>Pterygota</taxon>
        <taxon>Neoptera</taxon>
        <taxon>Paraneoptera</taxon>
        <taxon>Hemiptera</taxon>
        <taxon>Heteroptera</taxon>
        <taxon>Panheteroptera</taxon>
        <taxon>Pentatomomorpha</taxon>
        <taxon>Pentatomoidea</taxon>
        <taxon>Pentatomidae</taxon>
        <taxon>Pentatominae</taxon>
        <taxon>Nezara</taxon>
    </lineage>
</organism>
<dbReference type="OrthoDB" id="10617202at2759"/>
<dbReference type="AlphaFoldDB" id="A0A9P0MM56"/>
<dbReference type="EMBL" id="OV725079">
    <property type="protein sequence ID" value="CAH1396132.1"/>
    <property type="molecule type" value="Genomic_DNA"/>
</dbReference>
<protein>
    <submittedName>
        <fullName evidence="2">Uncharacterized protein</fullName>
    </submittedName>
</protein>
<proteinExistence type="predicted"/>
<evidence type="ECO:0000313" key="3">
    <source>
        <dbReference type="Proteomes" id="UP001152798"/>
    </source>
</evidence>